<evidence type="ECO:0000313" key="2">
    <source>
        <dbReference type="Proteomes" id="UP000800035"/>
    </source>
</evidence>
<protein>
    <submittedName>
        <fullName evidence="1">Uncharacterized protein</fullName>
    </submittedName>
</protein>
<dbReference type="Proteomes" id="UP000800035">
    <property type="component" value="Unassembled WGS sequence"/>
</dbReference>
<dbReference type="AlphaFoldDB" id="A0A6A5TIT8"/>
<keyword evidence="2" id="KW-1185">Reference proteome</keyword>
<proteinExistence type="predicted"/>
<dbReference type="EMBL" id="ML977010">
    <property type="protein sequence ID" value="KAF1952541.1"/>
    <property type="molecule type" value="Genomic_DNA"/>
</dbReference>
<accession>A0A6A5TIT8</accession>
<reference evidence="1" key="1">
    <citation type="journal article" date="2020" name="Stud. Mycol.">
        <title>101 Dothideomycetes genomes: a test case for predicting lifestyles and emergence of pathogens.</title>
        <authorList>
            <person name="Haridas S."/>
            <person name="Albert R."/>
            <person name="Binder M."/>
            <person name="Bloem J."/>
            <person name="Labutti K."/>
            <person name="Salamov A."/>
            <person name="Andreopoulos B."/>
            <person name="Baker S."/>
            <person name="Barry K."/>
            <person name="Bills G."/>
            <person name="Bluhm B."/>
            <person name="Cannon C."/>
            <person name="Castanera R."/>
            <person name="Culley D."/>
            <person name="Daum C."/>
            <person name="Ezra D."/>
            <person name="Gonzalez J."/>
            <person name="Henrissat B."/>
            <person name="Kuo A."/>
            <person name="Liang C."/>
            <person name="Lipzen A."/>
            <person name="Lutzoni F."/>
            <person name="Magnuson J."/>
            <person name="Mondo S."/>
            <person name="Nolan M."/>
            <person name="Ohm R."/>
            <person name="Pangilinan J."/>
            <person name="Park H.-J."/>
            <person name="Ramirez L."/>
            <person name="Alfaro M."/>
            <person name="Sun H."/>
            <person name="Tritt A."/>
            <person name="Yoshinaga Y."/>
            <person name="Zwiers L.-H."/>
            <person name="Turgeon B."/>
            <person name="Goodwin S."/>
            <person name="Spatafora J."/>
            <person name="Crous P."/>
            <person name="Grigoriev I."/>
        </authorList>
    </citation>
    <scope>NUCLEOTIDE SEQUENCE</scope>
    <source>
        <strain evidence="1">CBS 675.92</strain>
    </source>
</reference>
<dbReference type="OrthoDB" id="3775188at2759"/>
<name>A0A6A5TIT8_9PLEO</name>
<gene>
    <name evidence="1" type="ORF">CC80DRAFT_538215</name>
</gene>
<organism evidence="1 2">
    <name type="scientific">Byssothecium circinans</name>
    <dbReference type="NCBI Taxonomy" id="147558"/>
    <lineage>
        <taxon>Eukaryota</taxon>
        <taxon>Fungi</taxon>
        <taxon>Dikarya</taxon>
        <taxon>Ascomycota</taxon>
        <taxon>Pezizomycotina</taxon>
        <taxon>Dothideomycetes</taxon>
        <taxon>Pleosporomycetidae</taxon>
        <taxon>Pleosporales</taxon>
        <taxon>Massarineae</taxon>
        <taxon>Massarinaceae</taxon>
        <taxon>Byssothecium</taxon>
    </lineage>
</organism>
<evidence type="ECO:0000313" key="1">
    <source>
        <dbReference type="EMBL" id="KAF1952541.1"/>
    </source>
</evidence>
<sequence>MKLTTPTTAFIALASAGPNAPLTTPQRRDVPNVGEHTSTSTIYSPKITLMHPVRGNISSIAAWTYNALAYAIVTASNSTRDLTYLCANFNAISPRLYTAFPEPSGDIAAFARSTLCSSSTSNPPAPLPIWYNTLWYMKSYLAGIFTVQGYYGKPFVNEIENGQFYADMCWYLEGSLLRGLWAPNRDTDESGVDVESSWCAMSGYYGKGDYSMYTNASVPDNTAKEVDVLVSKLMARALKLVLAEKAQVEYICAHYMRFEAGAKGLGLVSEVVWEIVCGEGNRGVVEVGKAKGELLGAMTELFVLQLLEGGNYKGYHKYVCETYKADGLAKVGLDGAKVIKAACEAAKRELG</sequence>